<keyword evidence="2" id="KW-0732">Signal</keyword>
<sequence length="103" mass="10898">MSIRWTFLCWATIPCAAWIAGISAVSRPTAITLDNNGYKGVLVAIGPDVPQDATLVDKLKPPSPETTTPALWPSGKTLAQRSGGAGFDPRPSQTRDFKTGISS</sequence>
<dbReference type="EMBL" id="BMAT01000032">
    <property type="protein sequence ID" value="GFR57960.1"/>
    <property type="molecule type" value="Genomic_DNA"/>
</dbReference>
<evidence type="ECO:0000313" key="3">
    <source>
        <dbReference type="EMBL" id="GFR57960.1"/>
    </source>
</evidence>
<feature type="compositionally biased region" description="Basic and acidic residues" evidence="1">
    <location>
        <begin position="93"/>
        <end position="103"/>
    </location>
</feature>
<evidence type="ECO:0000256" key="2">
    <source>
        <dbReference type="SAM" id="SignalP"/>
    </source>
</evidence>
<feature type="chain" id="PRO_5043595905" evidence="2">
    <location>
        <begin position="18"/>
        <end position="103"/>
    </location>
</feature>
<name>A0AAV4EB87_9GAST</name>
<keyword evidence="4" id="KW-1185">Reference proteome</keyword>
<evidence type="ECO:0000256" key="1">
    <source>
        <dbReference type="SAM" id="MobiDB-lite"/>
    </source>
</evidence>
<accession>A0AAV4EB87</accession>
<feature type="signal peptide" evidence="2">
    <location>
        <begin position="1"/>
        <end position="17"/>
    </location>
</feature>
<dbReference type="Proteomes" id="UP000762676">
    <property type="component" value="Unassembled WGS sequence"/>
</dbReference>
<protein>
    <submittedName>
        <fullName evidence="3">Calcium-activated chloride channel regulator 1</fullName>
    </submittedName>
</protein>
<dbReference type="AlphaFoldDB" id="A0AAV4EB87"/>
<proteinExistence type="predicted"/>
<reference evidence="3 4" key="1">
    <citation type="journal article" date="2021" name="Elife">
        <title>Chloroplast acquisition without the gene transfer in kleptoplastic sea slugs, Plakobranchus ocellatus.</title>
        <authorList>
            <person name="Maeda T."/>
            <person name="Takahashi S."/>
            <person name="Yoshida T."/>
            <person name="Shimamura S."/>
            <person name="Takaki Y."/>
            <person name="Nagai Y."/>
            <person name="Toyoda A."/>
            <person name="Suzuki Y."/>
            <person name="Arimoto A."/>
            <person name="Ishii H."/>
            <person name="Satoh N."/>
            <person name="Nishiyama T."/>
            <person name="Hasebe M."/>
            <person name="Maruyama T."/>
            <person name="Minagawa J."/>
            <person name="Obokata J."/>
            <person name="Shigenobu S."/>
        </authorList>
    </citation>
    <scope>NUCLEOTIDE SEQUENCE [LARGE SCALE GENOMIC DNA]</scope>
</reference>
<evidence type="ECO:0000313" key="4">
    <source>
        <dbReference type="Proteomes" id="UP000762676"/>
    </source>
</evidence>
<comment type="caution">
    <text evidence="3">The sequence shown here is derived from an EMBL/GenBank/DDBJ whole genome shotgun (WGS) entry which is preliminary data.</text>
</comment>
<gene>
    <name evidence="3" type="ORF">ElyMa_000015300</name>
</gene>
<feature type="region of interest" description="Disordered" evidence="1">
    <location>
        <begin position="55"/>
        <end position="103"/>
    </location>
</feature>
<organism evidence="3 4">
    <name type="scientific">Elysia marginata</name>
    <dbReference type="NCBI Taxonomy" id="1093978"/>
    <lineage>
        <taxon>Eukaryota</taxon>
        <taxon>Metazoa</taxon>
        <taxon>Spiralia</taxon>
        <taxon>Lophotrochozoa</taxon>
        <taxon>Mollusca</taxon>
        <taxon>Gastropoda</taxon>
        <taxon>Heterobranchia</taxon>
        <taxon>Euthyneura</taxon>
        <taxon>Panpulmonata</taxon>
        <taxon>Sacoglossa</taxon>
        <taxon>Placobranchoidea</taxon>
        <taxon>Plakobranchidae</taxon>
        <taxon>Elysia</taxon>
    </lineage>
</organism>